<feature type="compositionally biased region" description="Basic and acidic residues" evidence="1">
    <location>
        <begin position="37"/>
        <end position="58"/>
    </location>
</feature>
<evidence type="ECO:0000256" key="1">
    <source>
        <dbReference type="SAM" id="MobiDB-lite"/>
    </source>
</evidence>
<evidence type="ECO:0000313" key="2">
    <source>
        <dbReference type="EMBL" id="MXO66566.1"/>
    </source>
</evidence>
<keyword evidence="3" id="KW-1185">Reference proteome</keyword>
<comment type="caution">
    <text evidence="2">The sequence shown here is derived from an EMBL/GenBank/DDBJ whole genome shotgun (WGS) entry which is preliminary data.</text>
</comment>
<feature type="compositionally biased region" description="Basic and acidic residues" evidence="1">
    <location>
        <begin position="1"/>
        <end position="15"/>
    </location>
</feature>
<accession>A0A6I4T6L4</accession>
<name>A0A6I4T6L4_9SPHN</name>
<proteinExistence type="predicted"/>
<sequence length="108" mass="11360">MAHDDYSENDYREPHLPPGTPPVIDKNADPEEAATLTDDKGDSDFPGKHPAEFQRGLEDDSINPGDTPDEAPPGPGDKIDTDTPSEIEIGGGKTPAKEGKPGGVTPSK</sequence>
<dbReference type="EMBL" id="WTYT01000005">
    <property type="protein sequence ID" value="MXO66566.1"/>
    <property type="molecule type" value="Genomic_DNA"/>
</dbReference>
<gene>
    <name evidence="2" type="ORF">GRI91_12430</name>
</gene>
<feature type="region of interest" description="Disordered" evidence="1">
    <location>
        <begin position="1"/>
        <end position="108"/>
    </location>
</feature>
<protein>
    <submittedName>
        <fullName evidence="2">Uncharacterized protein</fullName>
    </submittedName>
</protein>
<dbReference type="OrthoDB" id="9836525at2"/>
<dbReference type="AlphaFoldDB" id="A0A6I4T6L4"/>
<organism evidence="2 3">
    <name type="scientific">Altericroceibacterium endophyticum</name>
    <dbReference type="NCBI Taxonomy" id="1808508"/>
    <lineage>
        <taxon>Bacteria</taxon>
        <taxon>Pseudomonadati</taxon>
        <taxon>Pseudomonadota</taxon>
        <taxon>Alphaproteobacteria</taxon>
        <taxon>Sphingomonadales</taxon>
        <taxon>Erythrobacteraceae</taxon>
        <taxon>Altericroceibacterium</taxon>
    </lineage>
</organism>
<evidence type="ECO:0000313" key="3">
    <source>
        <dbReference type="Proteomes" id="UP000438476"/>
    </source>
</evidence>
<reference evidence="2 3" key="1">
    <citation type="submission" date="2019-12" db="EMBL/GenBank/DDBJ databases">
        <title>Genomic-based taxomic classification of the family Erythrobacteraceae.</title>
        <authorList>
            <person name="Xu L."/>
        </authorList>
    </citation>
    <scope>NUCLEOTIDE SEQUENCE [LARGE SCALE GENOMIC DNA]</scope>
    <source>
        <strain evidence="2 3">LMG 29518</strain>
    </source>
</reference>
<dbReference type="RefSeq" id="WP_160737003.1">
    <property type="nucleotide sequence ID" value="NZ_WTYT01000005.1"/>
</dbReference>
<dbReference type="Proteomes" id="UP000438476">
    <property type="component" value="Unassembled WGS sequence"/>
</dbReference>